<dbReference type="OrthoDB" id="9798454at2"/>
<evidence type="ECO:0000313" key="4">
    <source>
        <dbReference type="EMBL" id="KHO65950.1"/>
    </source>
</evidence>
<comment type="caution">
    <text evidence="4">The sequence shown here is derived from an EMBL/GenBank/DDBJ whole genome shotgun (WGS) entry which is preliminary data.</text>
</comment>
<evidence type="ECO:0000256" key="1">
    <source>
        <dbReference type="ARBA" id="ARBA00006252"/>
    </source>
</evidence>
<reference evidence="4 5" key="1">
    <citation type="submission" date="2014-11" db="EMBL/GenBank/DDBJ databases">
        <title>Genome sequence of Pseudomonas tuomuerensis JCM 14085.</title>
        <authorList>
            <person name="Shin S.-K."/>
            <person name="Yi H."/>
        </authorList>
    </citation>
    <scope>NUCLEOTIDE SEQUENCE [LARGE SCALE GENOMIC DNA]</scope>
    <source>
        <strain evidence="4 5">JCM 14085</strain>
    </source>
</reference>
<keyword evidence="5" id="KW-1185">Reference proteome</keyword>
<dbReference type="AlphaFoldDB" id="A0A0B3BTI7"/>
<evidence type="ECO:0000256" key="2">
    <source>
        <dbReference type="ARBA" id="ARBA00023002"/>
    </source>
</evidence>
<keyword evidence="2" id="KW-0560">Oxidoreductase</keyword>
<evidence type="ECO:0000259" key="3">
    <source>
        <dbReference type="Pfam" id="PF02525"/>
    </source>
</evidence>
<protein>
    <submittedName>
        <fullName evidence="4">NADPH-quinone reductase</fullName>
    </submittedName>
</protein>
<dbReference type="STRING" id="706570.PT85_07965"/>
<dbReference type="InterPro" id="IPR029039">
    <property type="entry name" value="Flavoprotein-like_sf"/>
</dbReference>
<dbReference type="EMBL" id="JTAK01000002">
    <property type="protein sequence ID" value="KHO65950.1"/>
    <property type="molecule type" value="Genomic_DNA"/>
</dbReference>
<dbReference type="InterPro" id="IPR051545">
    <property type="entry name" value="NAD(P)H_dehydrogenase_qn"/>
</dbReference>
<evidence type="ECO:0000313" key="5">
    <source>
        <dbReference type="Proteomes" id="UP000030980"/>
    </source>
</evidence>
<dbReference type="PANTHER" id="PTHR10204">
    <property type="entry name" value="NAD P H OXIDOREDUCTASE-RELATED"/>
    <property type="match status" value="1"/>
</dbReference>
<dbReference type="RefSeq" id="WP_027591711.1">
    <property type="nucleotide sequence ID" value="NZ_FMUP01000001.1"/>
</dbReference>
<dbReference type="GO" id="GO:0005829">
    <property type="term" value="C:cytosol"/>
    <property type="evidence" value="ECO:0007669"/>
    <property type="project" value="TreeGrafter"/>
</dbReference>
<dbReference type="Proteomes" id="UP000030980">
    <property type="component" value="Unassembled WGS sequence"/>
</dbReference>
<gene>
    <name evidence="4" type="ORF">PT85_07965</name>
</gene>
<dbReference type="GO" id="GO:0003955">
    <property type="term" value="F:NAD(P)H dehydrogenase (quinone) activity"/>
    <property type="evidence" value="ECO:0007669"/>
    <property type="project" value="TreeGrafter"/>
</dbReference>
<accession>A0A0B3BTI7</accession>
<dbReference type="Pfam" id="PF02525">
    <property type="entry name" value="Flavodoxin_2"/>
    <property type="match status" value="1"/>
</dbReference>
<dbReference type="PANTHER" id="PTHR10204:SF34">
    <property type="entry name" value="NAD(P)H DEHYDROGENASE [QUINONE] 1 ISOFORM 1"/>
    <property type="match status" value="1"/>
</dbReference>
<dbReference type="InterPro" id="IPR003680">
    <property type="entry name" value="Flavodoxin_fold"/>
</dbReference>
<proteinExistence type="inferred from homology"/>
<dbReference type="SUPFAM" id="SSF52218">
    <property type="entry name" value="Flavoproteins"/>
    <property type="match status" value="1"/>
</dbReference>
<organism evidence="4 5">
    <name type="scientific">Pseudomonas flexibilis</name>
    <dbReference type="NCBI Taxonomy" id="706570"/>
    <lineage>
        <taxon>Bacteria</taxon>
        <taxon>Pseudomonadati</taxon>
        <taxon>Pseudomonadota</taxon>
        <taxon>Gammaproteobacteria</taxon>
        <taxon>Pseudomonadales</taxon>
        <taxon>Pseudomonadaceae</taxon>
        <taxon>Pseudomonas</taxon>
    </lineage>
</organism>
<name>A0A0B3BTI7_9PSED</name>
<dbReference type="Gene3D" id="3.40.50.360">
    <property type="match status" value="1"/>
</dbReference>
<sequence length="192" mass="21534">MNKRILVILGHPAQDSLCGALAQAYVKGAEAAGHEVRSLALGSLRFDPILHEGYNCIQPLEPDLLAAQEAITWAQHLVFVYPIWWGSIPALLKGFFDRVLLPGFAFRFRKDSLMADGLLVGRSAHLLVTLDTPPWYYRWVYRMPGHQQMRRTILGFCGIRPVTVTNFGPVKTASPRTRERWLARAFAYGASA</sequence>
<comment type="similarity">
    <text evidence="1">Belongs to the NAD(P)H dehydrogenase (quinone) family.</text>
</comment>
<feature type="domain" description="Flavodoxin-like fold" evidence="3">
    <location>
        <begin position="3"/>
        <end position="175"/>
    </location>
</feature>